<keyword evidence="1" id="KW-0418">Kinase</keyword>
<evidence type="ECO:0000313" key="2">
    <source>
        <dbReference type="Proteomes" id="UP001589797"/>
    </source>
</evidence>
<name>A0ABV6FPZ5_9BACT</name>
<dbReference type="EMBL" id="JBHLWI010000008">
    <property type="protein sequence ID" value="MFC0261926.1"/>
    <property type="molecule type" value="Genomic_DNA"/>
</dbReference>
<dbReference type="PANTHER" id="PTHR30605">
    <property type="entry name" value="ANHYDRO-N-ACETYLMURAMIC ACID KINASE"/>
    <property type="match status" value="1"/>
</dbReference>
<dbReference type="SUPFAM" id="SSF53067">
    <property type="entry name" value="Actin-like ATPase domain"/>
    <property type="match status" value="1"/>
</dbReference>
<keyword evidence="2" id="KW-1185">Reference proteome</keyword>
<dbReference type="InterPro" id="IPR043129">
    <property type="entry name" value="ATPase_NBD"/>
</dbReference>
<dbReference type="Gene3D" id="3.30.420.40">
    <property type="match status" value="2"/>
</dbReference>
<accession>A0ABV6FPZ5</accession>
<dbReference type="Proteomes" id="UP001589797">
    <property type="component" value="Unassembled WGS sequence"/>
</dbReference>
<dbReference type="PANTHER" id="PTHR30605:SF0">
    <property type="entry name" value="ANHYDRO-N-ACETYLMURAMIC ACID KINASE"/>
    <property type="match status" value="1"/>
</dbReference>
<proteinExistence type="predicted"/>
<reference evidence="1 2" key="1">
    <citation type="submission" date="2024-09" db="EMBL/GenBank/DDBJ databases">
        <authorList>
            <person name="Sun Q."/>
            <person name="Mori K."/>
        </authorList>
    </citation>
    <scope>NUCLEOTIDE SEQUENCE [LARGE SCALE GENOMIC DNA]</scope>
    <source>
        <strain evidence="1 2">CCM 7650</strain>
    </source>
</reference>
<organism evidence="1 2">
    <name type="scientific">Fontibacter flavus</name>
    <dbReference type="NCBI Taxonomy" id="654838"/>
    <lineage>
        <taxon>Bacteria</taxon>
        <taxon>Pseudomonadati</taxon>
        <taxon>Bacteroidota</taxon>
        <taxon>Cytophagia</taxon>
        <taxon>Cytophagales</taxon>
        <taxon>Cyclobacteriaceae</taxon>
        <taxon>Fontibacter</taxon>
    </lineage>
</organism>
<dbReference type="RefSeq" id="WP_382386368.1">
    <property type="nucleotide sequence ID" value="NZ_JBHLWI010000008.1"/>
</dbReference>
<dbReference type="Pfam" id="PF03702">
    <property type="entry name" value="AnmK"/>
    <property type="match status" value="1"/>
</dbReference>
<protein>
    <submittedName>
        <fullName evidence="1">Anhydro-N-acetylmuramic acid kinase</fullName>
    </submittedName>
</protein>
<gene>
    <name evidence="1" type="ORF">ACFFIP_04470</name>
</gene>
<dbReference type="GO" id="GO:0016301">
    <property type="term" value="F:kinase activity"/>
    <property type="evidence" value="ECO:0007669"/>
    <property type="project" value="UniProtKB-KW"/>
</dbReference>
<evidence type="ECO:0000313" key="1">
    <source>
        <dbReference type="EMBL" id="MFC0261926.1"/>
    </source>
</evidence>
<keyword evidence="1" id="KW-0808">Transferase</keyword>
<dbReference type="InterPro" id="IPR005338">
    <property type="entry name" value="Anhydro_N_Ac-Mur_kinase"/>
</dbReference>
<sequence>MNTPTNYKMIGLMSGTSGDGLDIAYCEFHYDGNWTFDIPAYQTAPFPEKMAKKLRKSHKLNGYKLSLLDIEFGRWMGMQVRQFINKHQLTVDAVSSHGHTVFHQPQEKISLQIGNGWALHQASGLPVINDFRMLDVQLGGQGAPLVPIGDRLLFGEYDYCINLGGIANISMESAGQRIAFDICPFNLLLNYFAEYEGLAYDKNGELAKKGRVLPGVLKNLNKLSYYDIEGHKSLGREDLVGFFEILEGGETYKAENILHTLVVHYTEQIKRAMKPIPSKKAKVLITGGGAFNTFFMETLEEALGEDFQIMPSGETIINFKEALIFAFLGVLKLRDEVNCLSSVTGAKQDNCGGVLYGQIKS</sequence>
<comment type="caution">
    <text evidence="1">The sequence shown here is derived from an EMBL/GenBank/DDBJ whole genome shotgun (WGS) entry which is preliminary data.</text>
</comment>